<dbReference type="SUPFAM" id="SSF47095">
    <property type="entry name" value="HMG-box"/>
    <property type="match status" value="1"/>
</dbReference>
<feature type="compositionally biased region" description="Low complexity" evidence="5">
    <location>
        <begin position="19"/>
        <end position="35"/>
    </location>
</feature>
<evidence type="ECO:0000256" key="1">
    <source>
        <dbReference type="ARBA" id="ARBA00023125"/>
    </source>
</evidence>
<dbReference type="STRING" id="195883.A0A482XS45"/>
<organism evidence="7 8">
    <name type="scientific">Laodelphax striatellus</name>
    <name type="common">Small brown planthopper</name>
    <name type="synonym">Delphax striatella</name>
    <dbReference type="NCBI Taxonomy" id="195883"/>
    <lineage>
        <taxon>Eukaryota</taxon>
        <taxon>Metazoa</taxon>
        <taxon>Ecdysozoa</taxon>
        <taxon>Arthropoda</taxon>
        <taxon>Hexapoda</taxon>
        <taxon>Insecta</taxon>
        <taxon>Pterygota</taxon>
        <taxon>Neoptera</taxon>
        <taxon>Paraneoptera</taxon>
        <taxon>Hemiptera</taxon>
        <taxon>Auchenorrhyncha</taxon>
        <taxon>Fulgoroidea</taxon>
        <taxon>Delphacidae</taxon>
        <taxon>Criomorphinae</taxon>
        <taxon>Laodelphax</taxon>
    </lineage>
</organism>
<feature type="compositionally biased region" description="Low complexity" evidence="5">
    <location>
        <begin position="73"/>
        <end position="83"/>
    </location>
</feature>
<dbReference type="EMBL" id="QKKF02003370">
    <property type="protein sequence ID" value="RZF47761.1"/>
    <property type="molecule type" value="Genomic_DNA"/>
</dbReference>
<feature type="coiled-coil region" evidence="4">
    <location>
        <begin position="141"/>
        <end position="168"/>
    </location>
</feature>
<dbReference type="InterPro" id="IPR051965">
    <property type="entry name" value="ChromReg_NeuronalGeneExpr"/>
</dbReference>
<dbReference type="AlphaFoldDB" id="A0A482XS45"/>
<name>A0A482XS45_LAOST</name>
<evidence type="ECO:0000313" key="7">
    <source>
        <dbReference type="EMBL" id="RZF47761.1"/>
    </source>
</evidence>
<dbReference type="InterPro" id="IPR036910">
    <property type="entry name" value="HMG_box_dom_sf"/>
</dbReference>
<evidence type="ECO:0000313" key="8">
    <source>
        <dbReference type="Proteomes" id="UP000291343"/>
    </source>
</evidence>
<dbReference type="PROSITE" id="PS50118">
    <property type="entry name" value="HMG_BOX_2"/>
    <property type="match status" value="1"/>
</dbReference>
<sequence>MDSTEPIPDSEKRTEITNPPAAREVAAAPIAAATPVNKTEVQNAGATASASTAVENGGTKRGPTGLPAVGTGNNATSSANCASKAKKRRRAPRDVTAPRQPLTGYVRFMNDNRDKVRAANPTLPFQEITKLLASEWSNLPQQEKQQYLNAAEQDRERYAQEMNAYKQTEAYKVYVAAARMQANKKLKDEPQNEDIKAENEKDQEVGFDIPIFTEEFLDHNKAREAELRQLRKSNTDYEMQNAVLQKHMETMRVAVKKLSAETELQRSSNAALQQHLQQLRTTLTASFANIPLPGNNQLPTLQTIDNYMSKLHTLLMDASNHQLASTVREIITNRLDLQV</sequence>
<feature type="domain" description="HMG box" evidence="6">
    <location>
        <begin position="98"/>
        <end position="166"/>
    </location>
</feature>
<dbReference type="Proteomes" id="UP000291343">
    <property type="component" value="Unassembled WGS sequence"/>
</dbReference>
<keyword evidence="1 3" id="KW-0238">DNA-binding</keyword>
<dbReference type="SMART" id="SM00398">
    <property type="entry name" value="HMG"/>
    <property type="match status" value="1"/>
</dbReference>
<dbReference type="InParanoid" id="A0A482XS45"/>
<proteinExistence type="predicted"/>
<keyword evidence="2 3" id="KW-0539">Nucleus</keyword>
<evidence type="ECO:0000256" key="4">
    <source>
        <dbReference type="SAM" id="Coils"/>
    </source>
</evidence>
<evidence type="ECO:0000256" key="2">
    <source>
        <dbReference type="ARBA" id="ARBA00023242"/>
    </source>
</evidence>
<dbReference type="PANTHER" id="PTHR46040">
    <property type="entry name" value="HIGH MOBILITY GROUP PROTEIN 2"/>
    <property type="match status" value="1"/>
</dbReference>
<keyword evidence="8" id="KW-1185">Reference proteome</keyword>
<dbReference type="InterPro" id="IPR009071">
    <property type="entry name" value="HMG_box_dom"/>
</dbReference>
<gene>
    <name evidence="7" type="ORF">LSTR_LSTR006025</name>
</gene>
<dbReference type="Gene3D" id="1.10.30.10">
    <property type="entry name" value="High mobility group box domain"/>
    <property type="match status" value="1"/>
</dbReference>
<dbReference type="OrthoDB" id="3213154at2759"/>
<reference evidence="7 8" key="1">
    <citation type="journal article" date="2017" name="Gigascience">
        <title>Genome sequence of the small brown planthopper, Laodelphax striatellus.</title>
        <authorList>
            <person name="Zhu J."/>
            <person name="Jiang F."/>
            <person name="Wang X."/>
            <person name="Yang P."/>
            <person name="Bao Y."/>
            <person name="Zhao W."/>
            <person name="Wang W."/>
            <person name="Lu H."/>
            <person name="Wang Q."/>
            <person name="Cui N."/>
            <person name="Li J."/>
            <person name="Chen X."/>
            <person name="Luo L."/>
            <person name="Yu J."/>
            <person name="Kang L."/>
            <person name="Cui F."/>
        </authorList>
    </citation>
    <scope>NUCLEOTIDE SEQUENCE [LARGE SCALE GENOMIC DNA]</scope>
    <source>
        <strain evidence="7">Lst14</strain>
    </source>
</reference>
<dbReference type="PANTHER" id="PTHR46040:SF3">
    <property type="entry name" value="HIGH MOBILITY GROUP PROTEIN 2"/>
    <property type="match status" value="1"/>
</dbReference>
<evidence type="ECO:0000256" key="5">
    <source>
        <dbReference type="SAM" id="MobiDB-lite"/>
    </source>
</evidence>
<evidence type="ECO:0000256" key="3">
    <source>
        <dbReference type="PROSITE-ProRule" id="PRU00267"/>
    </source>
</evidence>
<dbReference type="GO" id="GO:0010468">
    <property type="term" value="P:regulation of gene expression"/>
    <property type="evidence" value="ECO:0007669"/>
    <property type="project" value="TreeGrafter"/>
</dbReference>
<dbReference type="GO" id="GO:0005634">
    <property type="term" value="C:nucleus"/>
    <property type="evidence" value="ECO:0007669"/>
    <property type="project" value="UniProtKB-UniRule"/>
</dbReference>
<dbReference type="FunCoup" id="A0A482XS45">
    <property type="interactions" value="843"/>
</dbReference>
<protein>
    <recommendedName>
        <fullName evidence="6">HMG box domain-containing protein</fullName>
    </recommendedName>
</protein>
<evidence type="ECO:0000259" key="6">
    <source>
        <dbReference type="PROSITE" id="PS50118"/>
    </source>
</evidence>
<feature type="compositionally biased region" description="Polar residues" evidence="5">
    <location>
        <begin position="36"/>
        <end position="54"/>
    </location>
</feature>
<dbReference type="Pfam" id="PF00505">
    <property type="entry name" value="HMG_box"/>
    <property type="match status" value="1"/>
</dbReference>
<keyword evidence="4" id="KW-0175">Coiled coil</keyword>
<accession>A0A482XS45</accession>
<dbReference type="CDD" id="cd21980">
    <property type="entry name" value="HMG-box_HMG20"/>
    <property type="match status" value="1"/>
</dbReference>
<feature type="DNA-binding region" description="HMG box" evidence="3">
    <location>
        <begin position="98"/>
        <end position="166"/>
    </location>
</feature>
<dbReference type="GO" id="GO:0003677">
    <property type="term" value="F:DNA binding"/>
    <property type="evidence" value="ECO:0007669"/>
    <property type="project" value="UniProtKB-UniRule"/>
</dbReference>
<comment type="caution">
    <text evidence="7">The sequence shown here is derived from an EMBL/GenBank/DDBJ whole genome shotgun (WGS) entry which is preliminary data.</text>
</comment>
<feature type="region of interest" description="Disordered" evidence="5">
    <location>
        <begin position="1"/>
        <end position="99"/>
    </location>
</feature>
<dbReference type="SMR" id="A0A482XS45"/>